<proteinExistence type="predicted"/>
<dbReference type="InterPro" id="IPR026983">
    <property type="entry name" value="DHC"/>
</dbReference>
<organism evidence="2 3">
    <name type="scientific">Papilio xuthus</name>
    <name type="common">Asian swallowtail butterfly</name>
    <dbReference type="NCBI Taxonomy" id="66420"/>
    <lineage>
        <taxon>Eukaryota</taxon>
        <taxon>Metazoa</taxon>
        <taxon>Ecdysozoa</taxon>
        <taxon>Arthropoda</taxon>
        <taxon>Hexapoda</taxon>
        <taxon>Insecta</taxon>
        <taxon>Pterygota</taxon>
        <taxon>Neoptera</taxon>
        <taxon>Endopterygota</taxon>
        <taxon>Lepidoptera</taxon>
        <taxon>Glossata</taxon>
        <taxon>Ditrysia</taxon>
        <taxon>Papilionoidea</taxon>
        <taxon>Papilionidae</taxon>
        <taxon>Papilioninae</taxon>
        <taxon>Papilio</taxon>
    </lineage>
</organism>
<keyword evidence="3" id="KW-1185">Reference proteome</keyword>
<dbReference type="Gene3D" id="3.10.490.20">
    <property type="match status" value="1"/>
</dbReference>
<dbReference type="InterPro" id="IPR043160">
    <property type="entry name" value="Dynein_C_barrel"/>
</dbReference>
<dbReference type="AlphaFoldDB" id="A0A194QKQ8"/>
<dbReference type="Gene3D" id="1.20.1270.280">
    <property type="match status" value="1"/>
</dbReference>
<name>A0A194QKQ8_PAPXU</name>
<reference evidence="2 3" key="1">
    <citation type="journal article" date="2015" name="Nat. Commun.">
        <title>Outbred genome sequencing and CRISPR/Cas9 gene editing in butterflies.</title>
        <authorList>
            <person name="Li X."/>
            <person name="Fan D."/>
            <person name="Zhang W."/>
            <person name="Liu G."/>
            <person name="Zhang L."/>
            <person name="Zhao L."/>
            <person name="Fang X."/>
            <person name="Chen L."/>
            <person name="Dong Y."/>
            <person name="Chen Y."/>
            <person name="Ding Y."/>
            <person name="Zhao R."/>
            <person name="Feng M."/>
            <person name="Zhu Y."/>
            <person name="Feng Y."/>
            <person name="Jiang X."/>
            <person name="Zhu D."/>
            <person name="Xiang H."/>
            <person name="Feng X."/>
            <person name="Li S."/>
            <person name="Wang J."/>
            <person name="Zhang G."/>
            <person name="Kronforst M.R."/>
            <person name="Wang W."/>
        </authorList>
    </citation>
    <scope>NUCLEOTIDE SEQUENCE [LARGE SCALE GENOMIC DNA]</scope>
    <source>
        <strain evidence="2">Ya'a_city_454_Px</strain>
        <tissue evidence="2">Whole body</tissue>
    </source>
</reference>
<dbReference type="InterPro" id="IPR041228">
    <property type="entry name" value="Dynein_C"/>
</dbReference>
<sequence>MKELRRAIEGLVVMSEILETMYRCIFEGKVPIFWQKGVCVSETSVTGRPTLKPLGSWCRELWARGDRLGAWASAPRSPPPLCWLPALLAPTGFLTAVMQTTARGEGWPIDTLCWDFTVLTIEEQNIMRAPRDGGVYIRCGFTQ</sequence>
<dbReference type="EMBL" id="KQ458671">
    <property type="protein sequence ID" value="KPJ05500.1"/>
    <property type="molecule type" value="Genomic_DNA"/>
</dbReference>
<dbReference type="GO" id="GO:0007018">
    <property type="term" value="P:microtubule-based movement"/>
    <property type="evidence" value="ECO:0007669"/>
    <property type="project" value="InterPro"/>
</dbReference>
<evidence type="ECO:0000313" key="3">
    <source>
        <dbReference type="Proteomes" id="UP000053268"/>
    </source>
</evidence>
<evidence type="ECO:0000313" key="2">
    <source>
        <dbReference type="EMBL" id="KPJ05500.1"/>
    </source>
</evidence>
<protein>
    <submittedName>
        <fullName evidence="2">Dynein heavy chain 2, axonemal</fullName>
    </submittedName>
</protein>
<dbReference type="GO" id="GO:0045505">
    <property type="term" value="F:dynein intermediate chain binding"/>
    <property type="evidence" value="ECO:0007669"/>
    <property type="project" value="InterPro"/>
</dbReference>
<dbReference type="Pfam" id="PF18199">
    <property type="entry name" value="Dynein_C"/>
    <property type="match status" value="1"/>
</dbReference>
<gene>
    <name evidence="2" type="ORF">RR46_02116</name>
</gene>
<dbReference type="Proteomes" id="UP000053268">
    <property type="component" value="Unassembled WGS sequence"/>
</dbReference>
<evidence type="ECO:0000259" key="1">
    <source>
        <dbReference type="Pfam" id="PF18199"/>
    </source>
</evidence>
<accession>A0A194QKQ8</accession>
<dbReference type="PANTHER" id="PTHR22878">
    <property type="entry name" value="DYNEIN HEAVY CHAIN 6, AXONEMAL-LIKE-RELATED"/>
    <property type="match status" value="1"/>
</dbReference>
<dbReference type="PANTHER" id="PTHR22878:SF68">
    <property type="entry name" value="DYNEIN HEAVY CHAIN 6, AXONEMAL-LIKE"/>
    <property type="match status" value="1"/>
</dbReference>
<dbReference type="GO" id="GO:0030286">
    <property type="term" value="C:dynein complex"/>
    <property type="evidence" value="ECO:0007669"/>
    <property type="project" value="InterPro"/>
</dbReference>
<dbReference type="STRING" id="66420.A0A194QKQ8"/>
<dbReference type="GO" id="GO:0051959">
    <property type="term" value="F:dynein light intermediate chain binding"/>
    <property type="evidence" value="ECO:0007669"/>
    <property type="project" value="InterPro"/>
</dbReference>
<feature type="domain" description="Dynein heavy chain C-terminal" evidence="1">
    <location>
        <begin position="2"/>
        <end position="138"/>
    </location>
</feature>